<dbReference type="Proteomes" id="UP001297581">
    <property type="component" value="Unassembled WGS sequence"/>
</dbReference>
<keyword evidence="1" id="KW-0175">Coiled coil</keyword>
<sequence length="272" mass="31044">MNKFVVYSTSLIVVAAIYMLLTTIAKVFKSSATDELEKKHQKAMANKAAKAREEAERAKTEAEARRRERIKLTEEETVLIDSLGFDSELILKLKRFTNSAVKPLLQVHNQDITYEDPAGPCEGIFLQSSNPDWQSSVAHKRISFDYGDLMTECESKGYLLFFNHSYTYGNGFAIIKGSEPWDVLHYRKTNANNMGFSTEEIIAKLKEWDVVRVLSVSFDSTLVKFADFPSDPKALAKSVVAFCPDILQQNDSTQEQLEDYFDVCDEIYLWWD</sequence>
<evidence type="ECO:0000256" key="2">
    <source>
        <dbReference type="SAM" id="Phobius"/>
    </source>
</evidence>
<keyword evidence="5" id="KW-1185">Reference proteome</keyword>
<evidence type="ECO:0000313" key="5">
    <source>
        <dbReference type="Proteomes" id="UP001297581"/>
    </source>
</evidence>
<feature type="transmembrane region" description="Helical" evidence="2">
    <location>
        <begin position="6"/>
        <end position="28"/>
    </location>
</feature>
<dbReference type="InterPro" id="IPR025349">
    <property type="entry name" value="DUF4253"/>
</dbReference>
<feature type="coiled-coil region" evidence="1">
    <location>
        <begin position="33"/>
        <end position="75"/>
    </location>
</feature>
<dbReference type="AlphaFoldDB" id="A0AAJ1F1U7"/>
<comment type="caution">
    <text evidence="4">The sequence shown here is derived from an EMBL/GenBank/DDBJ whole genome shotgun (WGS) entry which is preliminary data.</text>
</comment>
<reference evidence="4 5" key="1">
    <citation type="submission" date="2022-02" db="EMBL/GenBank/DDBJ databases">
        <title>The genome sequence of Shewanella sp. 3B26.</title>
        <authorList>
            <person name="Du J."/>
        </authorList>
    </citation>
    <scope>NUCLEOTIDE SEQUENCE [LARGE SCALE GENOMIC DNA]</scope>
    <source>
        <strain evidence="4 5">3B26</strain>
    </source>
</reference>
<keyword evidence="2" id="KW-0812">Transmembrane</keyword>
<dbReference type="RefSeq" id="WP_240592029.1">
    <property type="nucleotide sequence ID" value="NZ_JAKUDL010000006.1"/>
</dbReference>
<accession>A0AAJ1F1U7</accession>
<keyword evidence="2" id="KW-0472">Membrane</keyword>
<gene>
    <name evidence="4" type="ORF">MJ923_16575</name>
</gene>
<protein>
    <submittedName>
        <fullName evidence="4">DUF4253 domain-containing protein</fullName>
    </submittedName>
</protein>
<keyword evidence="2" id="KW-1133">Transmembrane helix</keyword>
<proteinExistence type="predicted"/>
<evidence type="ECO:0000259" key="3">
    <source>
        <dbReference type="Pfam" id="PF14062"/>
    </source>
</evidence>
<feature type="domain" description="DUF4253" evidence="3">
    <location>
        <begin position="173"/>
        <end position="272"/>
    </location>
</feature>
<organism evidence="4 5">
    <name type="scientific">Shewanella zhuhaiensis</name>
    <dbReference type="NCBI Taxonomy" id="2919576"/>
    <lineage>
        <taxon>Bacteria</taxon>
        <taxon>Pseudomonadati</taxon>
        <taxon>Pseudomonadota</taxon>
        <taxon>Gammaproteobacteria</taxon>
        <taxon>Alteromonadales</taxon>
        <taxon>Shewanellaceae</taxon>
        <taxon>Shewanella</taxon>
    </lineage>
</organism>
<evidence type="ECO:0000256" key="1">
    <source>
        <dbReference type="SAM" id="Coils"/>
    </source>
</evidence>
<dbReference type="EMBL" id="JAKUDL010000006">
    <property type="protein sequence ID" value="MCH4295923.1"/>
    <property type="molecule type" value="Genomic_DNA"/>
</dbReference>
<dbReference type="Pfam" id="PF14062">
    <property type="entry name" value="DUF4253"/>
    <property type="match status" value="1"/>
</dbReference>
<evidence type="ECO:0000313" key="4">
    <source>
        <dbReference type="EMBL" id="MCH4295923.1"/>
    </source>
</evidence>
<name>A0AAJ1F1U7_9GAMM</name>